<dbReference type="PANTHER" id="PTHR30055">
    <property type="entry name" value="HTH-TYPE TRANSCRIPTIONAL REGULATOR RUTR"/>
    <property type="match status" value="1"/>
</dbReference>
<evidence type="ECO:0000256" key="2">
    <source>
        <dbReference type="ARBA" id="ARBA00023125"/>
    </source>
</evidence>
<dbReference type="RefSeq" id="WP_353476455.1">
    <property type="nucleotide sequence ID" value="NZ_CP123388.1"/>
</dbReference>
<reference evidence="6" key="1">
    <citation type="submission" date="2023-02" db="EMBL/GenBank/DDBJ databases">
        <title>Description and genomic characterization of Salipiger bruguierae sp. nov., isolated from the sediment of mangrove plant Bruguiera sexangula.</title>
        <authorList>
            <person name="Long M."/>
        </authorList>
    </citation>
    <scope>NUCLEOTIDE SEQUENCE</scope>
    <source>
        <strain evidence="6">H15</strain>
        <plasmid evidence="6">unnamed3</plasmid>
    </source>
</reference>
<evidence type="ECO:0000313" key="6">
    <source>
        <dbReference type="EMBL" id="XCC97566.1"/>
    </source>
</evidence>
<dbReference type="Gene3D" id="1.10.10.60">
    <property type="entry name" value="Homeodomain-like"/>
    <property type="match status" value="1"/>
</dbReference>
<organism evidence="6">
    <name type="scientific">Alloyangia sp. H15</name>
    <dbReference type="NCBI Taxonomy" id="3029062"/>
    <lineage>
        <taxon>Bacteria</taxon>
        <taxon>Pseudomonadati</taxon>
        <taxon>Pseudomonadota</taxon>
        <taxon>Alphaproteobacteria</taxon>
        <taxon>Rhodobacterales</taxon>
        <taxon>Roseobacteraceae</taxon>
        <taxon>Alloyangia</taxon>
    </lineage>
</organism>
<geneLocation type="plasmid" evidence="6">
    <name>unnamed3</name>
</geneLocation>
<name>A0AAU8ARS7_9RHOB</name>
<dbReference type="InterPro" id="IPR009057">
    <property type="entry name" value="Homeodomain-like_sf"/>
</dbReference>
<dbReference type="SUPFAM" id="SSF46689">
    <property type="entry name" value="Homeodomain-like"/>
    <property type="match status" value="1"/>
</dbReference>
<evidence type="ECO:0000256" key="4">
    <source>
        <dbReference type="PROSITE-ProRule" id="PRU00335"/>
    </source>
</evidence>
<dbReference type="InterPro" id="IPR050109">
    <property type="entry name" value="HTH-type_TetR-like_transc_reg"/>
</dbReference>
<dbReference type="AlphaFoldDB" id="A0AAU8ARS7"/>
<dbReference type="InterPro" id="IPR001647">
    <property type="entry name" value="HTH_TetR"/>
</dbReference>
<keyword evidence="3" id="KW-0804">Transcription</keyword>
<dbReference type="GO" id="GO:0003700">
    <property type="term" value="F:DNA-binding transcription factor activity"/>
    <property type="evidence" value="ECO:0007669"/>
    <property type="project" value="TreeGrafter"/>
</dbReference>
<dbReference type="Pfam" id="PF00440">
    <property type="entry name" value="TetR_N"/>
    <property type="match status" value="1"/>
</dbReference>
<evidence type="ECO:0000256" key="3">
    <source>
        <dbReference type="ARBA" id="ARBA00023163"/>
    </source>
</evidence>
<keyword evidence="6" id="KW-0614">Plasmid</keyword>
<sequence>MAKASEQRRDLIERMALRLFAERGYAAVSVRDIAQACGIGESALYRHMTSKDELAIRVFREAYLGFAQELLEAAEPEAPLVEKLGAYLEVMLSAFDRDPDLLQFLLGRQHDIIMQAITAEDVTPLTVVRDALLEAQARGEIRLDNPILGTAMVMGAAFQPLTFARYGRIPSPTLPMLRPMLAGILRLLGATLPEDLK</sequence>
<gene>
    <name evidence="6" type="ORF">PVT71_26415</name>
</gene>
<dbReference type="EMBL" id="CP123388">
    <property type="protein sequence ID" value="XCC97566.1"/>
    <property type="molecule type" value="Genomic_DNA"/>
</dbReference>
<dbReference type="Gene3D" id="1.10.357.10">
    <property type="entry name" value="Tetracycline Repressor, domain 2"/>
    <property type="match status" value="1"/>
</dbReference>
<accession>A0AAU8ARS7</accession>
<dbReference type="PROSITE" id="PS50977">
    <property type="entry name" value="HTH_TETR_2"/>
    <property type="match status" value="1"/>
</dbReference>
<evidence type="ECO:0000259" key="5">
    <source>
        <dbReference type="PROSITE" id="PS50977"/>
    </source>
</evidence>
<proteinExistence type="predicted"/>
<keyword evidence="2 4" id="KW-0238">DNA-binding</keyword>
<protein>
    <submittedName>
        <fullName evidence="6">Helix-turn-helix domain containing protein</fullName>
    </submittedName>
</protein>
<dbReference type="PRINTS" id="PR00455">
    <property type="entry name" value="HTHTETR"/>
</dbReference>
<keyword evidence="1" id="KW-0805">Transcription regulation</keyword>
<evidence type="ECO:0000256" key="1">
    <source>
        <dbReference type="ARBA" id="ARBA00023015"/>
    </source>
</evidence>
<dbReference type="GO" id="GO:0000976">
    <property type="term" value="F:transcription cis-regulatory region binding"/>
    <property type="evidence" value="ECO:0007669"/>
    <property type="project" value="TreeGrafter"/>
</dbReference>
<feature type="domain" description="HTH tetR-type" evidence="5">
    <location>
        <begin position="6"/>
        <end position="66"/>
    </location>
</feature>
<dbReference type="PANTHER" id="PTHR30055:SF234">
    <property type="entry name" value="HTH-TYPE TRANSCRIPTIONAL REGULATOR BETI"/>
    <property type="match status" value="1"/>
</dbReference>
<feature type="DNA-binding region" description="H-T-H motif" evidence="4">
    <location>
        <begin position="29"/>
        <end position="48"/>
    </location>
</feature>